<proteinExistence type="predicted"/>
<protein>
    <submittedName>
        <fullName evidence="3">Glycosyltransferase</fullName>
        <ecNumber evidence="3">2.4.-.-</ecNumber>
    </submittedName>
</protein>
<feature type="domain" description="Glycosyl transferase family 1" evidence="2">
    <location>
        <begin position="208"/>
        <end position="350"/>
    </location>
</feature>
<evidence type="ECO:0000313" key="4">
    <source>
        <dbReference type="Proteomes" id="UP001486565"/>
    </source>
</evidence>
<sequence length="381" mass="44642">MSVKVLCVSRRDLFKRRGGDTIQIEQTMKYLKKIYGINYQIVDLPNEKDFMNYDIVHIFGIVRIDEAFKYVKICKKFNKKIVLSPVYWNFDEYNKKGRYGLIKYLYKFLDENTIENMKGIIRNIKDGKININDSLNIYQRRQYVLNNSDIILPNSYIEMEKMIEEFRLSKDINYKVVPNAIDRSFIETKISDTKIKDIRLKLFGRNIPYIINVARFDPRKNHINLIKAVKQIDVPLVLVGNKIDTQKYYFHLIEKLIRDTPNIKIVSYKSQEELMQYYQAASLHVLPSWAETPGLVNLEAAASGCKLVVSDRGSEKEYFGNLATYCNPEDVDSIANAILTELRTPREQKVLIDLIRENYQWENAAAKTYEAYKCVLNSTKL</sequence>
<dbReference type="Gene3D" id="3.40.50.2000">
    <property type="entry name" value="Glycogen Phosphorylase B"/>
    <property type="match status" value="2"/>
</dbReference>
<gene>
    <name evidence="3" type="ORF">QBE51_13355</name>
</gene>
<reference evidence="3 4" key="1">
    <citation type="submission" date="2023-03" db="EMBL/GenBank/DDBJ databases">
        <title>Novel Species.</title>
        <authorList>
            <person name="Ma S."/>
        </authorList>
    </citation>
    <scope>NUCLEOTIDE SEQUENCE [LARGE SCALE GENOMIC DNA]</scope>
    <source>
        <strain evidence="3 4">LIND6LT2</strain>
    </source>
</reference>
<dbReference type="InterPro" id="IPR001296">
    <property type="entry name" value="Glyco_trans_1"/>
</dbReference>
<evidence type="ECO:0000259" key="2">
    <source>
        <dbReference type="Pfam" id="PF00534"/>
    </source>
</evidence>
<keyword evidence="3" id="KW-0328">Glycosyltransferase</keyword>
<dbReference type="SUPFAM" id="SSF53756">
    <property type="entry name" value="UDP-Glycosyltransferase/glycogen phosphorylase"/>
    <property type="match status" value="1"/>
</dbReference>
<dbReference type="EMBL" id="CP121687">
    <property type="protein sequence ID" value="WZL69751.1"/>
    <property type="molecule type" value="Genomic_DNA"/>
</dbReference>
<dbReference type="Proteomes" id="UP001486565">
    <property type="component" value="Chromosome"/>
</dbReference>
<evidence type="ECO:0000256" key="1">
    <source>
        <dbReference type="ARBA" id="ARBA00022679"/>
    </source>
</evidence>
<dbReference type="EC" id="2.4.-.-" evidence="3"/>
<name>A0ABZ2Y6U6_9FIRM</name>
<keyword evidence="1 3" id="KW-0808">Transferase</keyword>
<keyword evidence="4" id="KW-1185">Reference proteome</keyword>
<dbReference type="PANTHER" id="PTHR46401:SF2">
    <property type="entry name" value="GLYCOSYLTRANSFERASE WBBK-RELATED"/>
    <property type="match status" value="1"/>
</dbReference>
<dbReference type="Pfam" id="PF00534">
    <property type="entry name" value="Glycos_transf_1"/>
    <property type="match status" value="1"/>
</dbReference>
<dbReference type="GO" id="GO:0016757">
    <property type="term" value="F:glycosyltransferase activity"/>
    <property type="evidence" value="ECO:0007669"/>
    <property type="project" value="UniProtKB-KW"/>
</dbReference>
<evidence type="ECO:0000313" key="3">
    <source>
        <dbReference type="EMBL" id="WZL69751.1"/>
    </source>
</evidence>
<organism evidence="3 4">
    <name type="scientific">Defluviitalea saccharophila</name>
    <dbReference type="NCBI Taxonomy" id="879970"/>
    <lineage>
        <taxon>Bacteria</taxon>
        <taxon>Bacillati</taxon>
        <taxon>Bacillota</taxon>
        <taxon>Clostridia</taxon>
        <taxon>Lachnospirales</taxon>
        <taxon>Defluviitaleaceae</taxon>
        <taxon>Defluviitalea</taxon>
    </lineage>
</organism>
<dbReference type="RefSeq" id="WP_341876740.1">
    <property type="nucleotide sequence ID" value="NZ_CP121687.1"/>
</dbReference>
<dbReference type="PANTHER" id="PTHR46401">
    <property type="entry name" value="GLYCOSYLTRANSFERASE WBBK-RELATED"/>
    <property type="match status" value="1"/>
</dbReference>
<accession>A0ABZ2Y6U6</accession>